<dbReference type="GeneID" id="36627589"/>
<evidence type="ECO:0000313" key="1">
    <source>
        <dbReference type="EMBL" id="PTB56176.1"/>
    </source>
</evidence>
<name>A0A2T4AGI7_TRIHA</name>
<dbReference type="AlphaFoldDB" id="A0A2T4AGI7"/>
<keyword evidence="2" id="KW-1185">Reference proteome</keyword>
<accession>A0A2T4AGI7</accession>
<dbReference type="EMBL" id="KZ679679">
    <property type="protein sequence ID" value="PTB56176.1"/>
    <property type="molecule type" value="Genomic_DNA"/>
</dbReference>
<sequence length="70" mass="7468">MALLCCTCTRPRSFASPSRCVPARPRCGPGQPFAGKVYSCCSLTLAVHTPPYPPVGTPLQQLQQLAACDF</sequence>
<proteinExistence type="predicted"/>
<gene>
    <name evidence="1" type="ORF">M431DRAFT_507827</name>
</gene>
<evidence type="ECO:0000313" key="2">
    <source>
        <dbReference type="Proteomes" id="UP000241690"/>
    </source>
</evidence>
<protein>
    <submittedName>
        <fullName evidence="1">Uncharacterized protein</fullName>
    </submittedName>
</protein>
<dbReference type="RefSeq" id="XP_024775853.1">
    <property type="nucleotide sequence ID" value="XM_024919020.1"/>
</dbReference>
<reference evidence="1 2" key="1">
    <citation type="submission" date="2016-07" db="EMBL/GenBank/DDBJ databases">
        <title>Multiple horizontal gene transfer events from other fungi enriched the ability of initially mycotrophic Trichoderma (Ascomycota) to feed on dead plant biomass.</title>
        <authorList>
            <consortium name="DOE Joint Genome Institute"/>
            <person name="Aerts A."/>
            <person name="Atanasova L."/>
            <person name="Chenthamara K."/>
            <person name="Zhang J."/>
            <person name="Grujic M."/>
            <person name="Henrissat B."/>
            <person name="Kuo A."/>
            <person name="Salamov A."/>
            <person name="Lipzen A."/>
            <person name="Labutti K."/>
            <person name="Barry K."/>
            <person name="Miao Y."/>
            <person name="Rahimi M.J."/>
            <person name="Shen Q."/>
            <person name="Grigoriev I.V."/>
            <person name="Kubicek C.P."/>
            <person name="Druzhinina I.S."/>
        </authorList>
    </citation>
    <scope>NUCLEOTIDE SEQUENCE [LARGE SCALE GENOMIC DNA]</scope>
    <source>
        <strain evidence="1 2">CBS 226.95</strain>
    </source>
</reference>
<organism evidence="1 2">
    <name type="scientific">Trichoderma harzianum CBS 226.95</name>
    <dbReference type="NCBI Taxonomy" id="983964"/>
    <lineage>
        <taxon>Eukaryota</taxon>
        <taxon>Fungi</taxon>
        <taxon>Dikarya</taxon>
        <taxon>Ascomycota</taxon>
        <taxon>Pezizomycotina</taxon>
        <taxon>Sordariomycetes</taxon>
        <taxon>Hypocreomycetidae</taxon>
        <taxon>Hypocreales</taxon>
        <taxon>Hypocreaceae</taxon>
        <taxon>Trichoderma</taxon>
    </lineage>
</organism>
<dbReference type="Proteomes" id="UP000241690">
    <property type="component" value="Unassembled WGS sequence"/>
</dbReference>